<protein>
    <submittedName>
        <fullName evidence="2">Uncharacterized protein</fullName>
    </submittedName>
</protein>
<accession>A0ABP8JEH7</accession>
<comment type="caution">
    <text evidence="2">The sequence shown here is derived from an EMBL/GenBank/DDBJ whole genome shotgun (WGS) entry which is preliminary data.</text>
</comment>
<keyword evidence="3" id="KW-1185">Reference proteome</keyword>
<sequence length="149" mass="14990">MSSPRASRRCAAEAEADGDFKRAARLRQAAAVMRASMPTVPEPAAQGPAFGTPGWTMPQPRNGGGNAAAAVDPGPFPVEAPPPALRGYCTALASSMAVPVELVAPMQIAVLAAGCGPATTHVTDGWEAEPGALWIMVGVAALDAKDAGS</sequence>
<reference evidence="3" key="1">
    <citation type="journal article" date="2019" name="Int. J. Syst. Evol. Microbiol.">
        <title>The Global Catalogue of Microorganisms (GCM) 10K type strain sequencing project: providing services to taxonomists for standard genome sequencing and annotation.</title>
        <authorList>
            <consortium name="The Broad Institute Genomics Platform"/>
            <consortium name="The Broad Institute Genome Sequencing Center for Infectious Disease"/>
            <person name="Wu L."/>
            <person name="Ma J."/>
        </authorList>
    </citation>
    <scope>NUCLEOTIDE SEQUENCE [LARGE SCALE GENOMIC DNA]</scope>
    <source>
        <strain evidence="3">JCM 17688</strain>
    </source>
</reference>
<dbReference type="EMBL" id="BAABFR010000018">
    <property type="protein sequence ID" value="GAA4389231.1"/>
    <property type="molecule type" value="Genomic_DNA"/>
</dbReference>
<evidence type="ECO:0000313" key="3">
    <source>
        <dbReference type="Proteomes" id="UP001500635"/>
    </source>
</evidence>
<evidence type="ECO:0000313" key="2">
    <source>
        <dbReference type="EMBL" id="GAA4389231.1"/>
    </source>
</evidence>
<gene>
    <name evidence="2" type="ORF">GCM10023147_15690</name>
</gene>
<name>A0ABP8JEH7_9ACTN</name>
<evidence type="ECO:0000256" key="1">
    <source>
        <dbReference type="SAM" id="MobiDB-lite"/>
    </source>
</evidence>
<dbReference type="Proteomes" id="UP001500635">
    <property type="component" value="Unassembled WGS sequence"/>
</dbReference>
<organism evidence="2 3">
    <name type="scientific">Tsukamurella soli</name>
    <dbReference type="NCBI Taxonomy" id="644556"/>
    <lineage>
        <taxon>Bacteria</taxon>
        <taxon>Bacillati</taxon>
        <taxon>Actinomycetota</taxon>
        <taxon>Actinomycetes</taxon>
        <taxon>Mycobacteriales</taxon>
        <taxon>Tsukamurellaceae</taxon>
        <taxon>Tsukamurella</taxon>
    </lineage>
</organism>
<proteinExistence type="predicted"/>
<feature type="region of interest" description="Disordered" evidence="1">
    <location>
        <begin position="37"/>
        <end position="74"/>
    </location>
</feature>
<dbReference type="RefSeq" id="WP_344993473.1">
    <property type="nucleotide sequence ID" value="NZ_BAABFR010000018.1"/>
</dbReference>